<dbReference type="InterPro" id="IPR015576">
    <property type="entry name" value="Spermine_synthase_animal"/>
</dbReference>
<comment type="caution">
    <text evidence="5">The sequence shown here is derived from an EMBL/GenBank/DDBJ whole genome shotgun (WGS) entry which is preliminary data.</text>
</comment>
<name>A0AAV7NPE3_PLEWA</name>
<dbReference type="Pfam" id="PF17284">
    <property type="entry name" value="Spermine_synt_N"/>
    <property type="match status" value="1"/>
</dbReference>
<dbReference type="FunFam" id="2.30.140.10:FF:000005">
    <property type="entry name" value="Spermine synthase"/>
    <property type="match status" value="1"/>
</dbReference>
<evidence type="ECO:0000256" key="2">
    <source>
        <dbReference type="ARBA" id="ARBA00022679"/>
    </source>
</evidence>
<dbReference type="PANTHER" id="PTHR46315">
    <property type="entry name" value="SPERMINE SYNTHASE"/>
    <property type="match status" value="1"/>
</dbReference>
<organism evidence="5 6">
    <name type="scientific">Pleurodeles waltl</name>
    <name type="common">Iberian ribbed newt</name>
    <dbReference type="NCBI Taxonomy" id="8319"/>
    <lineage>
        <taxon>Eukaryota</taxon>
        <taxon>Metazoa</taxon>
        <taxon>Chordata</taxon>
        <taxon>Craniata</taxon>
        <taxon>Vertebrata</taxon>
        <taxon>Euteleostomi</taxon>
        <taxon>Amphibia</taxon>
        <taxon>Batrachia</taxon>
        <taxon>Caudata</taxon>
        <taxon>Salamandroidea</taxon>
        <taxon>Salamandridae</taxon>
        <taxon>Pleurodelinae</taxon>
        <taxon>Pleurodeles</taxon>
    </lineage>
</organism>
<dbReference type="SUPFAM" id="SSF53335">
    <property type="entry name" value="S-adenosyl-L-methionine-dependent methyltransferases"/>
    <property type="match status" value="1"/>
</dbReference>
<keyword evidence="2 3" id="KW-0808">Transferase</keyword>
<dbReference type="InterPro" id="IPR030373">
    <property type="entry name" value="PABS_CS"/>
</dbReference>
<evidence type="ECO:0000259" key="4">
    <source>
        <dbReference type="PROSITE" id="PS51006"/>
    </source>
</evidence>
<evidence type="ECO:0000256" key="3">
    <source>
        <dbReference type="PROSITE-ProRule" id="PRU00354"/>
    </source>
</evidence>
<dbReference type="FunFam" id="3.30.160.110:FF:000002">
    <property type="entry name" value="spermine synthase"/>
    <property type="match status" value="1"/>
</dbReference>
<dbReference type="AlphaFoldDB" id="A0AAV7NPE3"/>
<evidence type="ECO:0000313" key="6">
    <source>
        <dbReference type="Proteomes" id="UP001066276"/>
    </source>
</evidence>
<accession>A0AAV7NPE3</accession>
<evidence type="ECO:0000256" key="1">
    <source>
        <dbReference type="ARBA" id="ARBA00007867"/>
    </source>
</evidence>
<dbReference type="GO" id="GO:0006597">
    <property type="term" value="P:spermine biosynthetic process"/>
    <property type="evidence" value="ECO:0007669"/>
    <property type="project" value="InterPro"/>
</dbReference>
<dbReference type="InterPro" id="IPR030374">
    <property type="entry name" value="PABS"/>
</dbReference>
<dbReference type="InterPro" id="IPR037163">
    <property type="entry name" value="Spermidine_synt_N_sf"/>
</dbReference>
<sequence>MAVAVRHNTLNIQLTGAVAADGPTILEGLLPIFEEQGMTATVHNWEDHGSLATFCSKNGSFATLRIYSHGLILLDVQTISSDPNDEVEHLLNKVEEKMRALFHNGIRRVKRLPALIRGGEVDRYWPSADGRLAEYDIDKVLFDKESPFQDIKILHSKQYGNILILNGDVNLAESDLAYTQAIMGSGKEDYCGKEVLILGGGDGGILYEIVKLKPKMVTMVEISFCDTY</sequence>
<dbReference type="Pfam" id="PF17950">
    <property type="entry name" value="SpmSyn_N"/>
    <property type="match status" value="1"/>
</dbReference>
<dbReference type="InterPro" id="IPR035246">
    <property type="entry name" value="Spermidine_synt_N"/>
</dbReference>
<feature type="domain" description="PABS" evidence="4">
    <location>
        <begin position="123"/>
        <end position="228"/>
    </location>
</feature>
<keyword evidence="3" id="KW-0620">Polyamine biosynthesis</keyword>
<dbReference type="PANTHER" id="PTHR46315:SF1">
    <property type="entry name" value="SPERMINE SYNTHASE"/>
    <property type="match status" value="1"/>
</dbReference>
<comment type="caution">
    <text evidence="3">Lacks conserved residue(s) required for the propagation of feature annotation.</text>
</comment>
<dbReference type="Gene3D" id="2.30.140.10">
    <property type="entry name" value="Spermidine synthase, tetramerisation domain"/>
    <property type="match status" value="1"/>
</dbReference>
<proteinExistence type="inferred from homology"/>
<evidence type="ECO:0000313" key="5">
    <source>
        <dbReference type="EMBL" id="KAJ1117374.1"/>
    </source>
</evidence>
<dbReference type="PROSITE" id="PS51006">
    <property type="entry name" value="PABS_2"/>
    <property type="match status" value="1"/>
</dbReference>
<dbReference type="GO" id="GO:0016768">
    <property type="term" value="F:spermine synthase activity"/>
    <property type="evidence" value="ECO:0007669"/>
    <property type="project" value="InterPro"/>
</dbReference>
<comment type="similarity">
    <text evidence="1">Belongs to the spermidine/spermine synthase family.</text>
</comment>
<keyword evidence="6" id="KW-1185">Reference proteome</keyword>
<dbReference type="Pfam" id="PF01564">
    <property type="entry name" value="Spermine_synth"/>
    <property type="match status" value="1"/>
</dbReference>
<gene>
    <name evidence="5" type="ORF">NDU88_005574</name>
</gene>
<dbReference type="Proteomes" id="UP001066276">
    <property type="component" value="Chromosome 8"/>
</dbReference>
<dbReference type="Gene3D" id="3.30.160.110">
    <property type="entry name" value="Siroheme synthase, domain 2"/>
    <property type="match status" value="1"/>
</dbReference>
<reference evidence="5" key="1">
    <citation type="journal article" date="2022" name="bioRxiv">
        <title>Sequencing and chromosome-scale assembly of the giantPleurodeles waltlgenome.</title>
        <authorList>
            <person name="Brown T."/>
            <person name="Elewa A."/>
            <person name="Iarovenko S."/>
            <person name="Subramanian E."/>
            <person name="Araus A.J."/>
            <person name="Petzold A."/>
            <person name="Susuki M."/>
            <person name="Suzuki K.-i.T."/>
            <person name="Hayashi T."/>
            <person name="Toyoda A."/>
            <person name="Oliveira C."/>
            <person name="Osipova E."/>
            <person name="Leigh N.D."/>
            <person name="Simon A."/>
            <person name="Yun M.H."/>
        </authorList>
    </citation>
    <scope>NUCLEOTIDE SEQUENCE</scope>
    <source>
        <strain evidence="5">20211129_DDA</strain>
        <tissue evidence="5">Liver</tissue>
    </source>
</reference>
<dbReference type="InterPro" id="IPR040900">
    <property type="entry name" value="SpmSyn_N"/>
</dbReference>
<dbReference type="PROSITE" id="PS01330">
    <property type="entry name" value="PABS_1"/>
    <property type="match status" value="1"/>
</dbReference>
<dbReference type="InterPro" id="IPR029063">
    <property type="entry name" value="SAM-dependent_MTases_sf"/>
</dbReference>
<protein>
    <recommendedName>
        <fullName evidence="4">PABS domain-containing protein</fullName>
    </recommendedName>
</protein>
<dbReference type="EMBL" id="JANPWB010000012">
    <property type="protein sequence ID" value="KAJ1117374.1"/>
    <property type="molecule type" value="Genomic_DNA"/>
</dbReference>
<dbReference type="Gene3D" id="3.40.50.150">
    <property type="entry name" value="Vaccinia Virus protein VP39"/>
    <property type="match status" value="1"/>
</dbReference>